<dbReference type="GO" id="GO:0005524">
    <property type="term" value="F:ATP binding"/>
    <property type="evidence" value="ECO:0007669"/>
    <property type="project" value="UniProtKB-KW"/>
</dbReference>
<dbReference type="SMART" id="SM00487">
    <property type="entry name" value="DEXDc"/>
    <property type="match status" value="1"/>
</dbReference>
<dbReference type="GO" id="GO:0006139">
    <property type="term" value="P:nucleobase-containing compound metabolic process"/>
    <property type="evidence" value="ECO:0007669"/>
    <property type="project" value="InterPro"/>
</dbReference>
<evidence type="ECO:0000256" key="8">
    <source>
        <dbReference type="ARBA" id="ARBA00048954"/>
    </source>
</evidence>
<dbReference type="SMART" id="SM00491">
    <property type="entry name" value="HELICc2"/>
    <property type="match status" value="1"/>
</dbReference>
<organism evidence="12 13">
    <name type="scientific">Mycolicibacterium elephantis</name>
    <dbReference type="NCBI Taxonomy" id="81858"/>
    <lineage>
        <taxon>Bacteria</taxon>
        <taxon>Bacillati</taxon>
        <taxon>Actinomycetota</taxon>
        <taxon>Actinomycetes</taxon>
        <taxon>Mycobacteriales</taxon>
        <taxon>Mycobacteriaceae</taxon>
        <taxon>Mycolicibacterium</taxon>
    </lineage>
</organism>
<evidence type="ECO:0000256" key="3">
    <source>
        <dbReference type="ARBA" id="ARBA00022801"/>
    </source>
</evidence>
<name>A0A1A0QDT3_9MYCO</name>
<dbReference type="Proteomes" id="UP000192772">
    <property type="component" value="Unassembled WGS sequence"/>
</dbReference>
<evidence type="ECO:0000256" key="2">
    <source>
        <dbReference type="ARBA" id="ARBA00022741"/>
    </source>
</evidence>
<comment type="caution">
    <text evidence="12">The sequence shown here is derived from an EMBL/GenBank/DDBJ whole genome shotgun (WGS) entry which is preliminary data.</text>
</comment>
<dbReference type="GO" id="GO:0003676">
    <property type="term" value="F:nucleic acid binding"/>
    <property type="evidence" value="ECO:0007669"/>
    <property type="project" value="InterPro"/>
</dbReference>
<comment type="similarity">
    <text evidence="6">Belongs to the helicase family. DinG subfamily.</text>
</comment>
<evidence type="ECO:0000256" key="4">
    <source>
        <dbReference type="ARBA" id="ARBA00022806"/>
    </source>
</evidence>
<dbReference type="InterPro" id="IPR006555">
    <property type="entry name" value="ATP-dep_Helicase_C"/>
</dbReference>
<dbReference type="Pfam" id="PF00270">
    <property type="entry name" value="DEAD"/>
    <property type="match status" value="1"/>
</dbReference>
<evidence type="ECO:0000256" key="1">
    <source>
        <dbReference type="ARBA" id="ARBA00001966"/>
    </source>
</evidence>
<evidence type="ECO:0000313" key="12">
    <source>
        <dbReference type="EMBL" id="ORA67608.1"/>
    </source>
</evidence>
<keyword evidence="5" id="KW-0067">ATP-binding</keyword>
<evidence type="ECO:0000256" key="9">
    <source>
        <dbReference type="ARBA" id="ARBA00073590"/>
    </source>
</evidence>
<keyword evidence="4 12" id="KW-0347">Helicase</keyword>
<gene>
    <name evidence="12" type="ORF">BST23_06410</name>
</gene>
<dbReference type="InterPro" id="IPR014013">
    <property type="entry name" value="Helic_SF1/SF2_ATP-bd_DinG/Rad3"/>
</dbReference>
<dbReference type="Gene3D" id="3.40.50.300">
    <property type="entry name" value="P-loop containing nucleotide triphosphate hydrolases"/>
    <property type="match status" value="2"/>
</dbReference>
<dbReference type="InterPro" id="IPR014001">
    <property type="entry name" value="Helicase_ATP-bd"/>
</dbReference>
<dbReference type="PANTHER" id="PTHR11472:SF34">
    <property type="entry name" value="REGULATOR OF TELOMERE ELONGATION HELICASE 1"/>
    <property type="match status" value="1"/>
</dbReference>
<accession>A0A1A0QDT3</accession>
<dbReference type="FunFam" id="3.40.50.300:FF:000437">
    <property type="entry name" value="ATP-dependent DNA helicase DinG"/>
    <property type="match status" value="1"/>
</dbReference>
<protein>
    <recommendedName>
        <fullName evidence="9">ATP-dependent helicase DinG</fullName>
        <ecNumber evidence="7">5.6.2.3</ecNumber>
    </recommendedName>
    <alternativeName>
        <fullName evidence="10">DNA 5'-3' helicase DinG</fullName>
    </alternativeName>
</protein>
<dbReference type="InterPro" id="IPR045028">
    <property type="entry name" value="DinG/Rad3-like"/>
</dbReference>
<evidence type="ECO:0000256" key="10">
    <source>
        <dbReference type="ARBA" id="ARBA00079061"/>
    </source>
</evidence>
<comment type="cofactor">
    <cofactor evidence="1">
        <name>[4Fe-4S] cluster</name>
        <dbReference type="ChEBI" id="CHEBI:49883"/>
    </cofactor>
</comment>
<evidence type="ECO:0000313" key="13">
    <source>
        <dbReference type="Proteomes" id="UP000192772"/>
    </source>
</evidence>
<dbReference type="PANTHER" id="PTHR11472">
    <property type="entry name" value="DNA REPAIR DEAD HELICASE RAD3/XP-D SUBFAMILY MEMBER"/>
    <property type="match status" value="1"/>
</dbReference>
<dbReference type="RefSeq" id="WP_064891989.1">
    <property type="nucleotide sequence ID" value="NZ_LZSM01000043.1"/>
</dbReference>
<keyword evidence="3" id="KW-0378">Hydrolase</keyword>
<evidence type="ECO:0000256" key="5">
    <source>
        <dbReference type="ARBA" id="ARBA00022840"/>
    </source>
</evidence>
<evidence type="ECO:0000256" key="7">
    <source>
        <dbReference type="ARBA" id="ARBA00044969"/>
    </source>
</evidence>
<keyword evidence="2" id="KW-0547">Nucleotide-binding</keyword>
<proteinExistence type="inferred from homology"/>
<dbReference type="EMBL" id="MVHP01000005">
    <property type="protein sequence ID" value="ORA67608.1"/>
    <property type="molecule type" value="Genomic_DNA"/>
</dbReference>
<comment type="catalytic activity">
    <reaction evidence="8">
        <text>ATP + H2O = ADP + phosphate + H(+)</text>
        <dbReference type="Rhea" id="RHEA:13065"/>
        <dbReference type="ChEBI" id="CHEBI:15377"/>
        <dbReference type="ChEBI" id="CHEBI:15378"/>
        <dbReference type="ChEBI" id="CHEBI:30616"/>
        <dbReference type="ChEBI" id="CHEBI:43474"/>
        <dbReference type="ChEBI" id="CHEBI:456216"/>
        <dbReference type="EC" id="5.6.2.3"/>
    </reaction>
</comment>
<dbReference type="GO" id="GO:0043139">
    <property type="term" value="F:5'-3' DNA helicase activity"/>
    <property type="evidence" value="ECO:0007669"/>
    <property type="project" value="UniProtKB-EC"/>
</dbReference>
<dbReference type="GO" id="GO:0016818">
    <property type="term" value="F:hydrolase activity, acting on acid anhydrides, in phosphorus-containing anhydrides"/>
    <property type="evidence" value="ECO:0007669"/>
    <property type="project" value="InterPro"/>
</dbReference>
<accession>A0A1X0D5I3</accession>
<dbReference type="STRING" id="81858.BST23_06410"/>
<dbReference type="EC" id="5.6.2.3" evidence="7"/>
<evidence type="ECO:0000259" key="11">
    <source>
        <dbReference type="PROSITE" id="PS51193"/>
    </source>
</evidence>
<feature type="domain" description="Helicase ATP-binding" evidence="11">
    <location>
        <begin position="3"/>
        <end position="311"/>
    </location>
</feature>
<dbReference type="Pfam" id="PF13307">
    <property type="entry name" value="Helicase_C_2"/>
    <property type="match status" value="1"/>
</dbReference>
<dbReference type="AlphaFoldDB" id="A0A1A0QDT3"/>
<evidence type="ECO:0000256" key="6">
    <source>
        <dbReference type="ARBA" id="ARBA00038058"/>
    </source>
</evidence>
<sequence>MLAKAVASLGGSQRSGQIEMAEAVARAFETGEHLAVQAGTGTGKSLAYLVPAIARALEIDEPVVVSTATIALQRQLVDRDLPRLAESLAENLPRTPAFALLKGRGNYLCLNKIHNGAAAEPDDRPQEELFEPMATSALGRDVQRLIAWSSDTDTGDRDELTPGVPDRSWSQVSVSARECIGVSRCPFGTDCFAERAREKAGAADVVVTNHALLAIDAISDAAVLPDHHLLVVDEAHELVDRVTSVATGELSATSLGVAHRRAARLVDAELAQRLEAATATISSAIHDAMPGRIDRLDDEMATYLTALRDAAHRARSAIDTSPSDPKAASARAEAVTALTDVADTASRILDSFVPAIPDRTDVVWLDHEDNRGNVRAVLRVAPLSVAGLLRDRLFEHSTTVLTSATLTIGGTFDAMASAWGLSGEDTKWRGIDVGSPFEHAKSGILYVAAHLPPPGHRGSGAGAAGSATFNAGAAESATFNNAEQLDEIAALVTAAGGRTLGLFSSMRAAKAAAEIMRERLDTPVLCQGEDTTSALVKRFAEDPETSLFGTLSLWQGVDVPGPSLSLVFIDRIPFPRPDDPLLTARQRAVAARGGNGFMAVAASHAALLLAQGAGRLLRTVEDRGVVAVLDSRMATARYSGYLRASLPPFWATTDPTRVREALQRLRDA</sequence>
<dbReference type="SUPFAM" id="SSF52540">
    <property type="entry name" value="P-loop containing nucleoside triphosphate hydrolases"/>
    <property type="match status" value="1"/>
</dbReference>
<dbReference type="InterPro" id="IPR011545">
    <property type="entry name" value="DEAD/DEAH_box_helicase_dom"/>
</dbReference>
<dbReference type="PROSITE" id="PS51193">
    <property type="entry name" value="HELICASE_ATP_BIND_2"/>
    <property type="match status" value="1"/>
</dbReference>
<reference evidence="12 13" key="1">
    <citation type="submission" date="2017-02" db="EMBL/GenBank/DDBJ databases">
        <title>The new phylogeny of genus Mycobacterium.</title>
        <authorList>
            <person name="Tortoli E."/>
            <person name="Trovato A."/>
            <person name="Cirillo D.M."/>
        </authorList>
    </citation>
    <scope>NUCLEOTIDE SEQUENCE [LARGE SCALE GENOMIC DNA]</scope>
    <source>
        <strain evidence="12 13">FI-09383</strain>
    </source>
</reference>
<dbReference type="InterPro" id="IPR027417">
    <property type="entry name" value="P-loop_NTPase"/>
</dbReference>